<dbReference type="InterPro" id="IPR005471">
    <property type="entry name" value="Tscrpt_reg_IclR_N"/>
</dbReference>
<name>A0ABV8FPN3_9ACTN</name>
<dbReference type="InterPro" id="IPR029016">
    <property type="entry name" value="GAF-like_dom_sf"/>
</dbReference>
<dbReference type="SUPFAM" id="SSF46785">
    <property type="entry name" value="Winged helix' DNA-binding domain"/>
    <property type="match status" value="1"/>
</dbReference>
<dbReference type="Pfam" id="PF01614">
    <property type="entry name" value="IclR_C"/>
    <property type="match status" value="1"/>
</dbReference>
<protein>
    <submittedName>
        <fullName evidence="7">IclR family transcriptional regulator</fullName>
    </submittedName>
</protein>
<dbReference type="InterPro" id="IPR036390">
    <property type="entry name" value="WH_DNA-bd_sf"/>
</dbReference>
<evidence type="ECO:0000259" key="5">
    <source>
        <dbReference type="PROSITE" id="PS51077"/>
    </source>
</evidence>
<keyword evidence="8" id="KW-1185">Reference proteome</keyword>
<comment type="caution">
    <text evidence="7">The sequence shown here is derived from an EMBL/GenBank/DDBJ whole genome shotgun (WGS) entry which is preliminary data.</text>
</comment>
<evidence type="ECO:0000256" key="2">
    <source>
        <dbReference type="ARBA" id="ARBA00023125"/>
    </source>
</evidence>
<dbReference type="PROSITE" id="PS51077">
    <property type="entry name" value="HTH_ICLR"/>
    <property type="match status" value="1"/>
</dbReference>
<dbReference type="Pfam" id="PF09339">
    <property type="entry name" value="HTH_IclR"/>
    <property type="match status" value="1"/>
</dbReference>
<dbReference type="RefSeq" id="WP_378535704.1">
    <property type="nucleotide sequence ID" value="NZ_JBHSBH010000012.1"/>
</dbReference>
<accession>A0ABV8FPN3</accession>
<dbReference type="PANTHER" id="PTHR30136">
    <property type="entry name" value="HELIX-TURN-HELIX TRANSCRIPTIONAL REGULATOR, ICLR FAMILY"/>
    <property type="match status" value="1"/>
</dbReference>
<feature type="domain" description="IclR-ED" evidence="6">
    <location>
        <begin position="60"/>
        <end position="249"/>
    </location>
</feature>
<feature type="domain" description="HTH iclR-type" evidence="5">
    <location>
        <begin position="2"/>
        <end position="66"/>
    </location>
</feature>
<feature type="region of interest" description="Disordered" evidence="4">
    <location>
        <begin position="244"/>
        <end position="277"/>
    </location>
</feature>
<organism evidence="7 8">
    <name type="scientific">Nocardiopsis sediminis</name>
    <dbReference type="NCBI Taxonomy" id="1778267"/>
    <lineage>
        <taxon>Bacteria</taxon>
        <taxon>Bacillati</taxon>
        <taxon>Actinomycetota</taxon>
        <taxon>Actinomycetes</taxon>
        <taxon>Streptosporangiales</taxon>
        <taxon>Nocardiopsidaceae</taxon>
        <taxon>Nocardiopsis</taxon>
    </lineage>
</organism>
<keyword evidence="3" id="KW-0804">Transcription</keyword>
<dbReference type="Proteomes" id="UP001595847">
    <property type="component" value="Unassembled WGS sequence"/>
</dbReference>
<proteinExistence type="predicted"/>
<dbReference type="EMBL" id="JBHSBH010000012">
    <property type="protein sequence ID" value="MFC3998140.1"/>
    <property type="molecule type" value="Genomic_DNA"/>
</dbReference>
<evidence type="ECO:0000313" key="8">
    <source>
        <dbReference type="Proteomes" id="UP001595847"/>
    </source>
</evidence>
<gene>
    <name evidence="7" type="ORF">ACFOVU_19580</name>
</gene>
<keyword evidence="2" id="KW-0238">DNA-binding</keyword>
<reference evidence="8" key="1">
    <citation type="journal article" date="2019" name="Int. J. Syst. Evol. Microbiol.">
        <title>The Global Catalogue of Microorganisms (GCM) 10K type strain sequencing project: providing services to taxonomists for standard genome sequencing and annotation.</title>
        <authorList>
            <consortium name="The Broad Institute Genomics Platform"/>
            <consortium name="The Broad Institute Genome Sequencing Center for Infectious Disease"/>
            <person name="Wu L."/>
            <person name="Ma J."/>
        </authorList>
    </citation>
    <scope>NUCLEOTIDE SEQUENCE [LARGE SCALE GENOMIC DNA]</scope>
    <source>
        <strain evidence="8">TBRC 1826</strain>
    </source>
</reference>
<dbReference type="PANTHER" id="PTHR30136:SF39">
    <property type="entry name" value="TRANSCRIPTIONAL REGULATORY PROTEIN"/>
    <property type="match status" value="1"/>
</dbReference>
<evidence type="ECO:0000256" key="4">
    <source>
        <dbReference type="SAM" id="MobiDB-lite"/>
    </source>
</evidence>
<dbReference type="InterPro" id="IPR050707">
    <property type="entry name" value="HTH_MetabolicPath_Reg"/>
</dbReference>
<dbReference type="SMART" id="SM00346">
    <property type="entry name" value="HTH_ICLR"/>
    <property type="match status" value="1"/>
</dbReference>
<evidence type="ECO:0000313" key="7">
    <source>
        <dbReference type="EMBL" id="MFC3998140.1"/>
    </source>
</evidence>
<dbReference type="PROSITE" id="PS51078">
    <property type="entry name" value="ICLR_ED"/>
    <property type="match status" value="1"/>
</dbReference>
<dbReference type="InterPro" id="IPR036388">
    <property type="entry name" value="WH-like_DNA-bd_sf"/>
</dbReference>
<sequence length="277" mass="28935">MQTSAERVAALLLAFGEGGAGSSHRVSDLARIVGRERSQVSRMLHALERGGLVEQDPETRSYRLGWSLLVLAAGAGDAALLRAARPVLRNAVARTGEVALLSVQRGNRSLTVLREESAQSLRAGGWVGRSSPMHCTASGRALLFDSDDDLVAALTADDLLAPAHGLAAPRDLNELLDRLHAERERGHTVASEEVEIGLTSVGVPVRGPAGDLIAVVNISGPTSRLVTRVDEVARRLRAAASGLEAALAQPHRASPSGTTRTSSAPAQPGLTPDGRAT</sequence>
<feature type="compositionally biased region" description="Polar residues" evidence="4">
    <location>
        <begin position="255"/>
        <end position="265"/>
    </location>
</feature>
<evidence type="ECO:0000256" key="3">
    <source>
        <dbReference type="ARBA" id="ARBA00023163"/>
    </source>
</evidence>
<evidence type="ECO:0000256" key="1">
    <source>
        <dbReference type="ARBA" id="ARBA00023015"/>
    </source>
</evidence>
<keyword evidence="1" id="KW-0805">Transcription regulation</keyword>
<dbReference type="InterPro" id="IPR014757">
    <property type="entry name" value="Tscrpt_reg_IclR_C"/>
</dbReference>
<dbReference type="Gene3D" id="3.30.450.40">
    <property type="match status" value="1"/>
</dbReference>
<dbReference type="Gene3D" id="1.10.10.10">
    <property type="entry name" value="Winged helix-like DNA-binding domain superfamily/Winged helix DNA-binding domain"/>
    <property type="match status" value="1"/>
</dbReference>
<evidence type="ECO:0000259" key="6">
    <source>
        <dbReference type="PROSITE" id="PS51078"/>
    </source>
</evidence>
<dbReference type="SUPFAM" id="SSF55781">
    <property type="entry name" value="GAF domain-like"/>
    <property type="match status" value="1"/>
</dbReference>